<dbReference type="WBParaSite" id="BPAG_0000446501-mRNA-1">
    <property type="protein sequence ID" value="BPAG_0000446501-mRNA-1"/>
    <property type="gene ID" value="BPAG_0000446501"/>
</dbReference>
<organism evidence="3">
    <name type="scientific">Brugia pahangi</name>
    <name type="common">Filarial nematode worm</name>
    <dbReference type="NCBI Taxonomy" id="6280"/>
    <lineage>
        <taxon>Eukaryota</taxon>
        <taxon>Metazoa</taxon>
        <taxon>Ecdysozoa</taxon>
        <taxon>Nematoda</taxon>
        <taxon>Chromadorea</taxon>
        <taxon>Rhabditida</taxon>
        <taxon>Spirurina</taxon>
        <taxon>Spiruromorpha</taxon>
        <taxon>Filarioidea</taxon>
        <taxon>Onchocercidae</taxon>
        <taxon>Brugia</taxon>
    </lineage>
</organism>
<accession>A0A0N4T8C8</accession>
<reference evidence="1 2" key="2">
    <citation type="submission" date="2018-11" db="EMBL/GenBank/DDBJ databases">
        <authorList>
            <consortium name="Pathogen Informatics"/>
        </authorList>
    </citation>
    <scope>NUCLEOTIDE SEQUENCE [LARGE SCALE GENOMIC DNA]</scope>
</reference>
<keyword evidence="2" id="KW-1185">Reference proteome</keyword>
<dbReference type="EMBL" id="UZAD01002143">
    <property type="protein sequence ID" value="VDN85615.1"/>
    <property type="molecule type" value="Genomic_DNA"/>
</dbReference>
<evidence type="ECO:0000313" key="1">
    <source>
        <dbReference type="EMBL" id="VDN85615.1"/>
    </source>
</evidence>
<gene>
    <name evidence="1" type="ORF">BPAG_LOCUS4429</name>
</gene>
<proteinExistence type="predicted"/>
<dbReference type="Proteomes" id="UP000278627">
    <property type="component" value="Unassembled WGS sequence"/>
</dbReference>
<evidence type="ECO:0000313" key="3">
    <source>
        <dbReference type="WBParaSite" id="BPAG_0000446501-mRNA-1"/>
    </source>
</evidence>
<evidence type="ECO:0000313" key="2">
    <source>
        <dbReference type="Proteomes" id="UP000278627"/>
    </source>
</evidence>
<name>A0A0N4T8C8_BRUPA</name>
<protein>
    <submittedName>
        <fullName evidence="3">TonB-dependent receptor</fullName>
    </submittedName>
</protein>
<dbReference type="AlphaFoldDB" id="A0A0N4T8C8"/>
<sequence length="65" mass="7394">MNTSTYSYEATPFSNDWFNAKHMGQQSEHLSVGVFYDNFYGRDVEGQIIKLSTIDNVVITELGIN</sequence>
<reference evidence="3" key="1">
    <citation type="submission" date="2017-02" db="UniProtKB">
        <authorList>
            <consortium name="WormBaseParasite"/>
        </authorList>
    </citation>
    <scope>IDENTIFICATION</scope>
</reference>